<dbReference type="RefSeq" id="XP_016934290.3">
    <property type="nucleotide sequence ID" value="XM_017078801.4"/>
</dbReference>
<evidence type="ECO:0000256" key="6">
    <source>
        <dbReference type="RuleBase" id="RU003792"/>
    </source>
</evidence>
<dbReference type="Proteomes" id="UP001652628">
    <property type="component" value="Chromosome 3"/>
</dbReference>
<name>A0AB39ZEX1_DROSZ</name>
<dbReference type="AlphaFoldDB" id="A0AB39ZEX1"/>
<dbReference type="Gene3D" id="3.30.70.660">
    <property type="entry name" value="Pseudouridine synthase I, catalytic domain, C-terminal subdomain"/>
    <property type="match status" value="1"/>
</dbReference>
<keyword evidence="8" id="KW-1185">Reference proteome</keyword>
<dbReference type="GO" id="GO:0031119">
    <property type="term" value="P:tRNA pseudouridine synthesis"/>
    <property type="evidence" value="ECO:0007669"/>
    <property type="project" value="TreeGrafter"/>
</dbReference>
<evidence type="ECO:0000313" key="8">
    <source>
        <dbReference type="Proteomes" id="UP001652628"/>
    </source>
</evidence>
<dbReference type="SUPFAM" id="SSF55120">
    <property type="entry name" value="Pseudouridine synthase"/>
    <property type="match status" value="1"/>
</dbReference>
<feature type="binding site" evidence="5">
    <location>
        <position position="126"/>
    </location>
    <ligand>
        <name>substrate</name>
    </ligand>
</feature>
<dbReference type="PANTHER" id="PTHR11142:SF0">
    <property type="entry name" value="TRNA PSEUDOURIDINE SYNTHASE-LIKE 1"/>
    <property type="match status" value="1"/>
</dbReference>
<evidence type="ECO:0000256" key="3">
    <source>
        <dbReference type="ARBA" id="ARBA00023235"/>
    </source>
</evidence>
<dbReference type="GO" id="GO:0160147">
    <property type="term" value="F:tRNA pseudouridine(38-40) synthase activity"/>
    <property type="evidence" value="ECO:0007669"/>
    <property type="project" value="UniProtKB-EC"/>
</dbReference>
<dbReference type="Pfam" id="PF01416">
    <property type="entry name" value="PseudoU_synth_1"/>
    <property type="match status" value="1"/>
</dbReference>
<sequence>MHRYLLNISYIGTTFRGIQKTVNKLEQSRLDTQSIQGCLELALRVFHPTNEIQTVLSSRTDAGVHAIHSTVHVDLERPNGQPYDNAILVGVLNRTFAKQRLPIRVLSSQLVADSFHCRYHATGRTYLYRFAVAKDPPSADENLRNKAYEAYIPVEEIDRCYFLQSPSFDIERVQAAARMFIGVHDFRTFMSVSRQKGPSRDHPMFTVRKVDEINIRPGRSLALAPNASLASETYNYWDIEIKAKSFLYKQVRRIVGALIALGNGRIDERCLYQMLTIPSKNSWDHRVLLAPACGLYLCRVHYRDTFN</sequence>
<comment type="similarity">
    <text evidence="1 6">Belongs to the tRNA pseudouridine synthase TruA family.</text>
</comment>
<evidence type="ECO:0000256" key="2">
    <source>
        <dbReference type="ARBA" id="ARBA00022694"/>
    </source>
</evidence>
<dbReference type="PIRSF" id="PIRSF001430">
    <property type="entry name" value="tRNA_psdUrid_synth"/>
    <property type="match status" value="1"/>
</dbReference>
<feature type="domain" description="Pseudouridine synthase I TruA alpha/beta" evidence="7">
    <location>
        <begin position="176"/>
        <end position="302"/>
    </location>
</feature>
<reference evidence="9" key="1">
    <citation type="submission" date="2025-08" db="UniProtKB">
        <authorList>
            <consortium name="RefSeq"/>
        </authorList>
    </citation>
    <scope>IDENTIFICATION</scope>
</reference>
<evidence type="ECO:0000313" key="9">
    <source>
        <dbReference type="RefSeq" id="XP_016934290.3"/>
    </source>
</evidence>
<evidence type="ECO:0000256" key="4">
    <source>
        <dbReference type="PIRSR" id="PIRSR001430-1"/>
    </source>
</evidence>
<dbReference type="InterPro" id="IPR020094">
    <property type="entry name" value="TruA/RsuA/RluB/E/F_N"/>
</dbReference>
<dbReference type="GeneID" id="108013124"/>
<dbReference type="GO" id="GO:0003723">
    <property type="term" value="F:RNA binding"/>
    <property type="evidence" value="ECO:0007669"/>
    <property type="project" value="InterPro"/>
</dbReference>
<feature type="active site" description="Nucleophile" evidence="4">
    <location>
        <position position="61"/>
    </location>
</feature>
<evidence type="ECO:0000259" key="7">
    <source>
        <dbReference type="Pfam" id="PF01416"/>
    </source>
</evidence>
<evidence type="ECO:0000256" key="1">
    <source>
        <dbReference type="ARBA" id="ARBA00009375"/>
    </source>
</evidence>
<gene>
    <name evidence="9" type="primary">LOC108013124</name>
</gene>
<dbReference type="HAMAP" id="MF_00171">
    <property type="entry name" value="TruA"/>
    <property type="match status" value="1"/>
</dbReference>
<dbReference type="InterPro" id="IPR020095">
    <property type="entry name" value="PsdUridine_synth_TruA_C"/>
</dbReference>
<accession>A0AB39ZEX1</accession>
<evidence type="ECO:0000256" key="5">
    <source>
        <dbReference type="PIRSR" id="PIRSR001430-2"/>
    </source>
</evidence>
<dbReference type="InterPro" id="IPR020103">
    <property type="entry name" value="PsdUridine_synth_cat_dom_sf"/>
</dbReference>
<keyword evidence="2 6" id="KW-0819">tRNA processing</keyword>
<proteinExistence type="inferred from homology"/>
<dbReference type="Gene3D" id="3.30.70.580">
    <property type="entry name" value="Pseudouridine synthase I, catalytic domain, N-terminal subdomain"/>
    <property type="match status" value="1"/>
</dbReference>
<dbReference type="EC" id="5.4.99.12" evidence="6"/>
<dbReference type="InterPro" id="IPR001406">
    <property type="entry name" value="PsdUridine_synth_TruA"/>
</dbReference>
<dbReference type="CDD" id="cd02570">
    <property type="entry name" value="PseudoU_synth_EcTruA"/>
    <property type="match status" value="1"/>
</dbReference>
<protein>
    <recommendedName>
        <fullName evidence="6">tRNA pseudouridine synthase</fullName>
        <ecNumber evidence="6">5.4.99.12</ecNumber>
    </recommendedName>
</protein>
<organism evidence="8 9">
    <name type="scientific">Drosophila suzukii</name>
    <name type="common">Spotted-wing drosophila fruit fly</name>
    <dbReference type="NCBI Taxonomy" id="28584"/>
    <lineage>
        <taxon>Eukaryota</taxon>
        <taxon>Metazoa</taxon>
        <taxon>Ecdysozoa</taxon>
        <taxon>Arthropoda</taxon>
        <taxon>Hexapoda</taxon>
        <taxon>Insecta</taxon>
        <taxon>Pterygota</taxon>
        <taxon>Neoptera</taxon>
        <taxon>Endopterygota</taxon>
        <taxon>Diptera</taxon>
        <taxon>Brachycera</taxon>
        <taxon>Muscomorpha</taxon>
        <taxon>Ephydroidea</taxon>
        <taxon>Drosophilidae</taxon>
        <taxon>Drosophila</taxon>
        <taxon>Sophophora</taxon>
    </lineage>
</organism>
<dbReference type="PANTHER" id="PTHR11142">
    <property type="entry name" value="PSEUDOURIDYLATE SYNTHASE"/>
    <property type="match status" value="1"/>
</dbReference>
<keyword evidence="3 6" id="KW-0413">Isomerase</keyword>
<comment type="catalytic activity">
    <reaction evidence="6">
        <text>uridine(38/39/40) in tRNA = pseudouridine(38/39/40) in tRNA</text>
        <dbReference type="Rhea" id="RHEA:22376"/>
        <dbReference type="Rhea" id="RHEA-COMP:10085"/>
        <dbReference type="Rhea" id="RHEA-COMP:10087"/>
        <dbReference type="ChEBI" id="CHEBI:65314"/>
        <dbReference type="ChEBI" id="CHEBI:65315"/>
        <dbReference type="EC" id="5.4.99.12"/>
    </reaction>
</comment>
<dbReference type="InterPro" id="IPR020097">
    <property type="entry name" value="PsdUridine_synth_TruA_a/b_dom"/>
</dbReference>